<feature type="compositionally biased region" description="Basic and acidic residues" evidence="1">
    <location>
        <begin position="1"/>
        <end position="16"/>
    </location>
</feature>
<dbReference type="PANTHER" id="PTHR43000">
    <property type="entry name" value="DTDP-D-GLUCOSE 4,6-DEHYDRATASE-RELATED"/>
    <property type="match status" value="1"/>
</dbReference>
<evidence type="ECO:0000313" key="3">
    <source>
        <dbReference type="EMBL" id="QHU28880.1"/>
    </source>
</evidence>
<dbReference type="FunFam" id="3.40.50.720:FF:000304">
    <property type="entry name" value="UDP-glucose 4,6-dehydratase"/>
    <property type="match status" value="1"/>
</dbReference>
<accession>A0A6C0LEQ5</accession>
<evidence type="ECO:0000259" key="2">
    <source>
        <dbReference type="Pfam" id="PF16363"/>
    </source>
</evidence>
<feature type="domain" description="NAD(P)-binding" evidence="2">
    <location>
        <begin position="27"/>
        <end position="337"/>
    </location>
</feature>
<proteinExistence type="predicted"/>
<name>A0A6C0LEQ5_9ZZZZ</name>
<sequence length="347" mass="40186">MNKEQKKNTDETDKKNNNLNNSKKSVLVTGGSGFIASHLVDRLIKTGYFVVNIDKLDYCSYDNTKNINNCYKFIHGNISNKELISFILNEYSIESIFHLAAQTHVDNSFYNSIQFTYDNIIGTHNLLECVREYNQQQKENSDKLVSKFVHMSTDEVYGEVKLGESECTENSLLKPTNPYSATKASAELLASSYYHSFKLPIVVIRCNNVFGPRQYPEKVIPAFIYNLFNGDKCYIHGEGKTERHFIYVENVIDAILTIYDKGNINEIYNIANTECFKVIDLAKLLIKKLHNSDKFEDYIEYIPDRNFNDFRYLINSEKLEKLGWTPKINFEEGIKRTIQSLKNLKKN</sequence>
<dbReference type="AlphaFoldDB" id="A0A6C0LEQ5"/>
<reference evidence="3" key="1">
    <citation type="journal article" date="2020" name="Nature">
        <title>Giant virus diversity and host interactions through global metagenomics.</title>
        <authorList>
            <person name="Schulz F."/>
            <person name="Roux S."/>
            <person name="Paez-Espino D."/>
            <person name="Jungbluth S."/>
            <person name="Walsh D.A."/>
            <person name="Denef V.J."/>
            <person name="McMahon K.D."/>
            <person name="Konstantinidis K.T."/>
            <person name="Eloe-Fadrosh E.A."/>
            <person name="Kyrpides N.C."/>
            <person name="Woyke T."/>
        </authorList>
    </citation>
    <scope>NUCLEOTIDE SEQUENCE</scope>
    <source>
        <strain evidence="3">GVMAG-M-3300027791-30</strain>
    </source>
</reference>
<dbReference type="EMBL" id="MN740475">
    <property type="protein sequence ID" value="QHU28880.1"/>
    <property type="molecule type" value="Genomic_DNA"/>
</dbReference>
<protein>
    <recommendedName>
        <fullName evidence="2">NAD(P)-binding domain-containing protein</fullName>
    </recommendedName>
</protein>
<dbReference type="Pfam" id="PF16363">
    <property type="entry name" value="GDP_Man_Dehyd"/>
    <property type="match status" value="1"/>
</dbReference>
<dbReference type="GO" id="GO:0009225">
    <property type="term" value="P:nucleotide-sugar metabolic process"/>
    <property type="evidence" value="ECO:0007669"/>
    <property type="project" value="UniProtKB-ARBA"/>
</dbReference>
<dbReference type="SUPFAM" id="SSF51735">
    <property type="entry name" value="NAD(P)-binding Rossmann-fold domains"/>
    <property type="match status" value="1"/>
</dbReference>
<evidence type="ECO:0000256" key="1">
    <source>
        <dbReference type="SAM" id="MobiDB-lite"/>
    </source>
</evidence>
<dbReference type="Gene3D" id="3.40.50.720">
    <property type="entry name" value="NAD(P)-binding Rossmann-like Domain"/>
    <property type="match status" value="1"/>
</dbReference>
<organism evidence="3">
    <name type="scientific">viral metagenome</name>
    <dbReference type="NCBI Taxonomy" id="1070528"/>
    <lineage>
        <taxon>unclassified sequences</taxon>
        <taxon>metagenomes</taxon>
        <taxon>organismal metagenomes</taxon>
    </lineage>
</organism>
<dbReference type="Gene3D" id="3.90.25.10">
    <property type="entry name" value="UDP-galactose 4-epimerase, domain 1"/>
    <property type="match status" value="1"/>
</dbReference>
<dbReference type="InterPro" id="IPR036291">
    <property type="entry name" value="NAD(P)-bd_dom_sf"/>
</dbReference>
<dbReference type="InterPro" id="IPR016040">
    <property type="entry name" value="NAD(P)-bd_dom"/>
</dbReference>
<feature type="region of interest" description="Disordered" evidence="1">
    <location>
        <begin position="1"/>
        <end position="24"/>
    </location>
</feature>